<dbReference type="Pfam" id="PF16177">
    <property type="entry name" value="ACAS_N"/>
    <property type="match status" value="1"/>
</dbReference>
<gene>
    <name evidence="2" type="ORF">METZ01_LOCUS165036</name>
</gene>
<sequence>MTDIINDIKVFKPNYRDAEKAHIPDMETYRKIYDGSAKDPEGFWADQAGRLDWYKKWDRVSNNDFTKAQINWFEGGKL</sequence>
<proteinExistence type="predicted"/>
<name>A0A382BFX6_9ZZZZ</name>
<feature type="non-terminal residue" evidence="2">
    <location>
        <position position="78"/>
    </location>
</feature>
<dbReference type="EMBL" id="UINC01029450">
    <property type="protein sequence ID" value="SVB12182.1"/>
    <property type="molecule type" value="Genomic_DNA"/>
</dbReference>
<dbReference type="AlphaFoldDB" id="A0A382BFX6"/>
<organism evidence="2">
    <name type="scientific">marine metagenome</name>
    <dbReference type="NCBI Taxonomy" id="408172"/>
    <lineage>
        <taxon>unclassified sequences</taxon>
        <taxon>metagenomes</taxon>
        <taxon>ecological metagenomes</taxon>
    </lineage>
</organism>
<evidence type="ECO:0000259" key="1">
    <source>
        <dbReference type="Pfam" id="PF16177"/>
    </source>
</evidence>
<dbReference type="InterPro" id="IPR032387">
    <property type="entry name" value="ACAS_N"/>
</dbReference>
<dbReference type="Gene3D" id="3.40.50.12780">
    <property type="entry name" value="N-terminal domain of ligase-like"/>
    <property type="match status" value="1"/>
</dbReference>
<reference evidence="2" key="1">
    <citation type="submission" date="2018-05" db="EMBL/GenBank/DDBJ databases">
        <authorList>
            <person name="Lanie J.A."/>
            <person name="Ng W.-L."/>
            <person name="Kazmierczak K.M."/>
            <person name="Andrzejewski T.M."/>
            <person name="Davidsen T.M."/>
            <person name="Wayne K.J."/>
            <person name="Tettelin H."/>
            <person name="Glass J.I."/>
            <person name="Rusch D."/>
            <person name="Podicherti R."/>
            <person name="Tsui H.-C.T."/>
            <person name="Winkler M.E."/>
        </authorList>
    </citation>
    <scope>NUCLEOTIDE SEQUENCE</scope>
</reference>
<accession>A0A382BFX6</accession>
<protein>
    <recommendedName>
        <fullName evidence="1">Acetyl-coenzyme A synthetase N-terminal domain-containing protein</fullName>
    </recommendedName>
</protein>
<feature type="domain" description="Acetyl-coenzyme A synthetase N-terminal" evidence="1">
    <location>
        <begin position="29"/>
        <end position="78"/>
    </location>
</feature>
<evidence type="ECO:0000313" key="2">
    <source>
        <dbReference type="EMBL" id="SVB12182.1"/>
    </source>
</evidence>
<dbReference type="InterPro" id="IPR042099">
    <property type="entry name" value="ANL_N_sf"/>
</dbReference>